<reference evidence="2 3" key="1">
    <citation type="submission" date="2024-01" db="EMBL/GenBank/DDBJ databases">
        <title>Multi-omics insights into the function and evolution of sodium benzoate biodegradation pathways in Benzoatithermus flavus gen. nov., sp. nov. from hot spring.</title>
        <authorList>
            <person name="Hu C.-J."/>
            <person name="Li W.-J."/>
        </authorList>
    </citation>
    <scope>NUCLEOTIDE SEQUENCE [LARGE SCALE GENOMIC DNA]</scope>
    <source>
        <strain evidence="2 3">SYSU G07066</strain>
    </source>
</reference>
<dbReference type="EMBL" id="JBBLZC010000002">
    <property type="protein sequence ID" value="MEK0082276.1"/>
    <property type="molecule type" value="Genomic_DNA"/>
</dbReference>
<keyword evidence="1" id="KW-0732">Signal</keyword>
<evidence type="ECO:0000256" key="1">
    <source>
        <dbReference type="SAM" id="SignalP"/>
    </source>
</evidence>
<accession>A0ABU8XN48</accession>
<feature type="chain" id="PRO_5045373665" evidence="1">
    <location>
        <begin position="25"/>
        <end position="177"/>
    </location>
</feature>
<gene>
    <name evidence="2" type="ORF">U1T56_03870</name>
</gene>
<sequence>MRSGHAGRYRSLALAGCLALASCAGVEPEGTAPLTLPVPALPAAEAAPPEPVVVPEAVHLGATREAIEAVLGEPTRVVEDASGVETVHLLGLPEPVVPASSRAVLARRAVSTVGSLLGPVGAIGSGLASQALGGAAPEAERDLSRAVMITIDYRNGKATRISRQKLGVLELARIPAS</sequence>
<dbReference type="Proteomes" id="UP001375743">
    <property type="component" value="Unassembled WGS sequence"/>
</dbReference>
<proteinExistence type="predicted"/>
<evidence type="ECO:0000313" key="2">
    <source>
        <dbReference type="EMBL" id="MEK0082276.1"/>
    </source>
</evidence>
<dbReference type="RefSeq" id="WP_418158124.1">
    <property type="nucleotide sequence ID" value="NZ_JBBLZC010000002.1"/>
</dbReference>
<organism evidence="2 3">
    <name type="scientific">Benzoatithermus flavus</name>
    <dbReference type="NCBI Taxonomy" id="3108223"/>
    <lineage>
        <taxon>Bacteria</taxon>
        <taxon>Pseudomonadati</taxon>
        <taxon>Pseudomonadota</taxon>
        <taxon>Alphaproteobacteria</taxon>
        <taxon>Geminicoccales</taxon>
        <taxon>Geminicoccaceae</taxon>
        <taxon>Benzoatithermus</taxon>
    </lineage>
</organism>
<feature type="signal peptide" evidence="1">
    <location>
        <begin position="1"/>
        <end position="24"/>
    </location>
</feature>
<keyword evidence="3" id="KW-1185">Reference proteome</keyword>
<protein>
    <submittedName>
        <fullName evidence="2">Uncharacterized protein</fullName>
    </submittedName>
</protein>
<dbReference type="PROSITE" id="PS51257">
    <property type="entry name" value="PROKAR_LIPOPROTEIN"/>
    <property type="match status" value="1"/>
</dbReference>
<name>A0ABU8XN48_9PROT</name>
<comment type="caution">
    <text evidence="2">The sequence shown here is derived from an EMBL/GenBank/DDBJ whole genome shotgun (WGS) entry which is preliminary data.</text>
</comment>
<evidence type="ECO:0000313" key="3">
    <source>
        <dbReference type="Proteomes" id="UP001375743"/>
    </source>
</evidence>